<accession>A0A5P1FTJ1</accession>
<protein>
    <recommendedName>
        <fullName evidence="3">FBD domain-containing protein</fullName>
    </recommendedName>
</protein>
<gene>
    <name evidence="1" type="ORF">A4U43_C01F31240</name>
</gene>
<dbReference type="AlphaFoldDB" id="A0A5P1FTJ1"/>
<name>A0A5P1FTJ1_ASPOF</name>
<sequence>CLPSRFTPLEFTSVFQKLKKLCITDLCTRDPEQIFAITSFLRSFSELQELIVEVNTYELEMVIQDRPKLWIRPEFNTQQTLQL</sequence>
<proteinExistence type="predicted"/>
<evidence type="ECO:0008006" key="3">
    <source>
        <dbReference type="Google" id="ProtNLM"/>
    </source>
</evidence>
<organism evidence="1 2">
    <name type="scientific">Asparagus officinalis</name>
    <name type="common">Garden asparagus</name>
    <dbReference type="NCBI Taxonomy" id="4686"/>
    <lineage>
        <taxon>Eukaryota</taxon>
        <taxon>Viridiplantae</taxon>
        <taxon>Streptophyta</taxon>
        <taxon>Embryophyta</taxon>
        <taxon>Tracheophyta</taxon>
        <taxon>Spermatophyta</taxon>
        <taxon>Magnoliopsida</taxon>
        <taxon>Liliopsida</taxon>
        <taxon>Asparagales</taxon>
        <taxon>Asparagaceae</taxon>
        <taxon>Asparagoideae</taxon>
        <taxon>Asparagus</taxon>
    </lineage>
</organism>
<keyword evidence="2" id="KW-1185">Reference proteome</keyword>
<dbReference type="Gramene" id="ONK81626">
    <property type="protein sequence ID" value="ONK81626"/>
    <property type="gene ID" value="A4U43_C01F31240"/>
</dbReference>
<dbReference type="EMBL" id="CM007381">
    <property type="protein sequence ID" value="ONK81626.1"/>
    <property type="molecule type" value="Genomic_DNA"/>
</dbReference>
<feature type="non-terminal residue" evidence="1">
    <location>
        <position position="1"/>
    </location>
</feature>
<evidence type="ECO:0000313" key="2">
    <source>
        <dbReference type="Proteomes" id="UP000243459"/>
    </source>
</evidence>
<feature type="non-terminal residue" evidence="1">
    <location>
        <position position="83"/>
    </location>
</feature>
<dbReference type="Proteomes" id="UP000243459">
    <property type="component" value="Chromosome 1"/>
</dbReference>
<reference evidence="2" key="1">
    <citation type="journal article" date="2017" name="Nat. Commun.">
        <title>The asparagus genome sheds light on the origin and evolution of a young Y chromosome.</title>
        <authorList>
            <person name="Harkess A."/>
            <person name="Zhou J."/>
            <person name="Xu C."/>
            <person name="Bowers J.E."/>
            <person name="Van der Hulst R."/>
            <person name="Ayyampalayam S."/>
            <person name="Mercati F."/>
            <person name="Riccardi P."/>
            <person name="McKain M.R."/>
            <person name="Kakrana A."/>
            <person name="Tang H."/>
            <person name="Ray J."/>
            <person name="Groenendijk J."/>
            <person name="Arikit S."/>
            <person name="Mathioni S.M."/>
            <person name="Nakano M."/>
            <person name="Shan H."/>
            <person name="Telgmann-Rauber A."/>
            <person name="Kanno A."/>
            <person name="Yue Z."/>
            <person name="Chen H."/>
            <person name="Li W."/>
            <person name="Chen Y."/>
            <person name="Xu X."/>
            <person name="Zhang Y."/>
            <person name="Luo S."/>
            <person name="Chen H."/>
            <person name="Gao J."/>
            <person name="Mao Z."/>
            <person name="Pires J.C."/>
            <person name="Luo M."/>
            <person name="Kudrna D."/>
            <person name="Wing R.A."/>
            <person name="Meyers B.C."/>
            <person name="Yi K."/>
            <person name="Kong H."/>
            <person name="Lavrijsen P."/>
            <person name="Sunseri F."/>
            <person name="Falavigna A."/>
            <person name="Ye Y."/>
            <person name="Leebens-Mack J.H."/>
            <person name="Chen G."/>
        </authorList>
    </citation>
    <scope>NUCLEOTIDE SEQUENCE [LARGE SCALE GENOMIC DNA]</scope>
    <source>
        <strain evidence="2">cv. DH0086</strain>
    </source>
</reference>
<evidence type="ECO:0000313" key="1">
    <source>
        <dbReference type="EMBL" id="ONK81626.1"/>
    </source>
</evidence>